<accession>A0A328C4P1</accession>
<reference evidence="1 2" key="1">
    <citation type="submission" date="2018-05" db="EMBL/GenBank/DDBJ databases">
        <title>Lujinxingia marina gen. nov. sp. nov., a new facultative anaerobic member of the class Deltaproteobacteria, and proposal of Lujinxingaceae fam. nov.</title>
        <authorList>
            <person name="Li C.-M."/>
        </authorList>
    </citation>
    <scope>NUCLEOTIDE SEQUENCE [LARGE SCALE GENOMIC DNA]</scope>
    <source>
        <strain evidence="1 2">B210</strain>
    </source>
</reference>
<proteinExistence type="predicted"/>
<comment type="caution">
    <text evidence="1">The sequence shown here is derived from an EMBL/GenBank/DDBJ whole genome shotgun (WGS) entry which is preliminary data.</text>
</comment>
<dbReference type="RefSeq" id="WP_111730274.1">
    <property type="nucleotide sequence ID" value="NZ_QHKO01000005.1"/>
</dbReference>
<name>A0A328C4P1_9DELT</name>
<evidence type="ECO:0000313" key="1">
    <source>
        <dbReference type="EMBL" id="RAL21709.1"/>
    </source>
</evidence>
<keyword evidence="2" id="KW-1185">Reference proteome</keyword>
<dbReference type="Proteomes" id="UP000249169">
    <property type="component" value="Unassembled WGS sequence"/>
</dbReference>
<dbReference type="EMBL" id="QHKO01000005">
    <property type="protein sequence ID" value="RAL21709.1"/>
    <property type="molecule type" value="Genomic_DNA"/>
</dbReference>
<evidence type="ECO:0000313" key="2">
    <source>
        <dbReference type="Proteomes" id="UP000249169"/>
    </source>
</evidence>
<dbReference type="AlphaFoldDB" id="A0A328C4P1"/>
<protein>
    <submittedName>
        <fullName evidence="1">Uncharacterized protein</fullName>
    </submittedName>
</protein>
<sequence length="126" mass="14371">MTLPPTIFEERDLDPRQSPAELTRTLQQLARTLPPEERQRLRDDWRTLTTDPAERLAQAIWTPPRATSLRDPFARLSERPEPAPPALPALRPTLEDALNMDARQHNLTRLTPPFWPGLDAAHGEEA</sequence>
<organism evidence="1 2">
    <name type="scientific">Lujinxingia litoralis</name>
    <dbReference type="NCBI Taxonomy" id="2211119"/>
    <lineage>
        <taxon>Bacteria</taxon>
        <taxon>Deltaproteobacteria</taxon>
        <taxon>Bradymonadales</taxon>
        <taxon>Lujinxingiaceae</taxon>
        <taxon>Lujinxingia</taxon>
    </lineage>
</organism>
<dbReference type="OrthoDB" id="5516513at2"/>
<gene>
    <name evidence="1" type="ORF">DL240_12710</name>
</gene>